<feature type="transmembrane region" description="Helical" evidence="1">
    <location>
        <begin position="143"/>
        <end position="162"/>
    </location>
</feature>
<sequence>MNKSITNSIRFVFFILLQLYLLDNFLFLDYINPYVYIIFILLLPISMSSIQVMLLSFLLGLTLDVFHNSGGVHAAACLVLGYFRPLALRNAFGVNFDFQTLKFYGEGFKPLLVYVSIMVGIHHLVMFSMEAFSLAYIPRILTNTLYSGIFSIALIILVIYFLKPSKK</sequence>
<feature type="transmembrane region" description="Helical" evidence="1">
    <location>
        <begin position="111"/>
        <end position="137"/>
    </location>
</feature>
<accession>A0A967AGK0</accession>
<feature type="transmembrane region" description="Helical" evidence="1">
    <location>
        <begin position="34"/>
        <end position="59"/>
    </location>
</feature>
<dbReference type="AlphaFoldDB" id="A0A967AGK0"/>
<protein>
    <submittedName>
        <fullName evidence="2">Rod shape-determining protein MreD</fullName>
    </submittedName>
</protein>
<feature type="transmembrane region" description="Helical" evidence="1">
    <location>
        <begin position="9"/>
        <end position="28"/>
    </location>
</feature>
<keyword evidence="1" id="KW-0472">Membrane</keyword>
<keyword evidence="1" id="KW-0812">Transmembrane</keyword>
<evidence type="ECO:0000313" key="3">
    <source>
        <dbReference type="Proteomes" id="UP000643701"/>
    </source>
</evidence>
<keyword evidence="3" id="KW-1185">Reference proteome</keyword>
<gene>
    <name evidence="2" type="ORF">G7034_07565</name>
</gene>
<dbReference type="Proteomes" id="UP000643701">
    <property type="component" value="Unassembled WGS sequence"/>
</dbReference>
<reference evidence="2" key="1">
    <citation type="submission" date="2020-03" db="EMBL/GenBank/DDBJ databases">
        <title>Psychroflexus Maritimus sp. nov., isolate from marine sediment.</title>
        <authorList>
            <person name="Zhong Y.-L."/>
        </authorList>
    </citation>
    <scope>NUCLEOTIDE SEQUENCE</scope>
    <source>
        <strain evidence="2">C1</strain>
    </source>
</reference>
<evidence type="ECO:0000256" key="1">
    <source>
        <dbReference type="SAM" id="Phobius"/>
    </source>
</evidence>
<comment type="caution">
    <text evidence="2">The sequence shown here is derived from an EMBL/GenBank/DDBJ whole genome shotgun (WGS) entry which is preliminary data.</text>
</comment>
<dbReference type="RefSeq" id="WP_166400351.1">
    <property type="nucleotide sequence ID" value="NZ_JAANAS010000050.1"/>
</dbReference>
<name>A0A967AGK0_9FLAO</name>
<evidence type="ECO:0000313" key="2">
    <source>
        <dbReference type="EMBL" id="NGZ90106.1"/>
    </source>
</evidence>
<organism evidence="2 3">
    <name type="scientific">Psychroflexus maritimus</name>
    <dbReference type="NCBI Taxonomy" id="2714865"/>
    <lineage>
        <taxon>Bacteria</taxon>
        <taxon>Pseudomonadati</taxon>
        <taxon>Bacteroidota</taxon>
        <taxon>Flavobacteriia</taxon>
        <taxon>Flavobacteriales</taxon>
        <taxon>Flavobacteriaceae</taxon>
        <taxon>Psychroflexus</taxon>
    </lineage>
</organism>
<keyword evidence="1" id="KW-1133">Transmembrane helix</keyword>
<dbReference type="EMBL" id="JAANAS010000050">
    <property type="protein sequence ID" value="NGZ90106.1"/>
    <property type="molecule type" value="Genomic_DNA"/>
</dbReference>
<proteinExistence type="predicted"/>